<evidence type="ECO:0000256" key="2">
    <source>
        <dbReference type="SAM" id="Phobius"/>
    </source>
</evidence>
<dbReference type="Gene3D" id="1.10.287.1260">
    <property type="match status" value="2"/>
</dbReference>
<feature type="compositionally biased region" description="Low complexity" evidence="1">
    <location>
        <begin position="264"/>
        <end position="286"/>
    </location>
</feature>
<feature type="compositionally biased region" description="Pro residues" evidence="1">
    <location>
        <begin position="306"/>
        <end position="337"/>
    </location>
</feature>
<dbReference type="GO" id="GO:0008381">
    <property type="term" value="F:mechanosensitive monoatomic ion channel activity"/>
    <property type="evidence" value="ECO:0007669"/>
    <property type="project" value="InterPro"/>
</dbReference>
<comment type="caution">
    <text evidence="3">The sequence shown here is derived from an EMBL/GenBank/DDBJ whole genome shotgun (WGS) entry which is preliminary data.</text>
</comment>
<feature type="transmembrane region" description="Helical" evidence="2">
    <location>
        <begin position="190"/>
        <end position="211"/>
    </location>
</feature>
<organism evidence="3 4">
    <name type="scientific">Saccharothrix variisporea</name>
    <dbReference type="NCBI Taxonomy" id="543527"/>
    <lineage>
        <taxon>Bacteria</taxon>
        <taxon>Bacillati</taxon>
        <taxon>Actinomycetota</taxon>
        <taxon>Actinomycetes</taxon>
        <taxon>Pseudonocardiales</taxon>
        <taxon>Pseudonocardiaceae</taxon>
        <taxon>Saccharothrix</taxon>
    </lineage>
</organism>
<feature type="transmembrane region" description="Helical" evidence="2">
    <location>
        <begin position="86"/>
        <end position="107"/>
    </location>
</feature>
<feature type="region of interest" description="Disordered" evidence="1">
    <location>
        <begin position="229"/>
        <end position="337"/>
    </location>
</feature>
<gene>
    <name evidence="3" type="ORF">DFJ66_2785</name>
</gene>
<protein>
    <submittedName>
        <fullName evidence="3">Putative transporter (Transmembrane protein)</fullName>
    </submittedName>
</protein>
<feature type="transmembrane region" description="Helical" evidence="2">
    <location>
        <begin position="119"/>
        <end position="139"/>
    </location>
</feature>
<dbReference type="EMBL" id="RBXR01000001">
    <property type="protein sequence ID" value="RKT69551.1"/>
    <property type="molecule type" value="Genomic_DNA"/>
</dbReference>
<keyword evidence="2" id="KW-0472">Membrane</keyword>
<sequence length="337" mass="34732">MNALLAVQTAQAQGIGEATGDALRSVVTFLPKLVGFLLVLLIGWIVARLLRTAVNKVLERVHFDRAVQRGGIGDALSRTRFDASGLVAQIVYYAVLLIALQIAFGLFGSNPVSNLLTEIVAWLPRAIVAIVIIVVAAAIARAVKDVVSRALGGLSYGRMVANVASWFIIGLGVIAALNQMGIATTVTMPILITLLATIGGIAVVGVGGGLVKPMQQRWEGWLTKAETEVPQAKAQAEAYQRGREDVRRTAEAPTQQVPRPTETPAHAASRSGASGAAGAPGFSGTPGTPGGPGTSGTPGTSGATGTPPPTTQNMPTPPAGSPVQPQPRPGQYPPPTQ</sequence>
<dbReference type="Proteomes" id="UP000272729">
    <property type="component" value="Unassembled WGS sequence"/>
</dbReference>
<feature type="compositionally biased region" description="Gly residues" evidence="1">
    <location>
        <begin position="287"/>
        <end position="296"/>
    </location>
</feature>
<feature type="transmembrane region" description="Helical" evidence="2">
    <location>
        <begin position="30"/>
        <end position="50"/>
    </location>
</feature>
<dbReference type="PANTHER" id="PTHR30221:SF1">
    <property type="entry name" value="SMALL-CONDUCTANCE MECHANOSENSITIVE CHANNEL"/>
    <property type="match status" value="1"/>
</dbReference>
<dbReference type="AlphaFoldDB" id="A0A495X5E6"/>
<dbReference type="RefSeq" id="WP_121221381.1">
    <property type="nucleotide sequence ID" value="NZ_JBIUBA010000002.1"/>
</dbReference>
<keyword evidence="2 3" id="KW-0812">Transmembrane</keyword>
<dbReference type="InterPro" id="IPR008910">
    <property type="entry name" value="MSC_TM_helix"/>
</dbReference>
<reference evidence="3 4" key="1">
    <citation type="submission" date="2018-10" db="EMBL/GenBank/DDBJ databases">
        <title>Sequencing the genomes of 1000 actinobacteria strains.</title>
        <authorList>
            <person name="Klenk H.-P."/>
        </authorList>
    </citation>
    <scope>NUCLEOTIDE SEQUENCE [LARGE SCALE GENOMIC DNA]</scope>
    <source>
        <strain evidence="3 4">DSM 43911</strain>
    </source>
</reference>
<dbReference type="Pfam" id="PF05552">
    <property type="entry name" value="MS_channel_1st_1"/>
    <property type="match status" value="2"/>
</dbReference>
<keyword evidence="2" id="KW-1133">Transmembrane helix</keyword>
<evidence type="ECO:0000256" key="1">
    <source>
        <dbReference type="SAM" id="MobiDB-lite"/>
    </source>
</evidence>
<evidence type="ECO:0000313" key="3">
    <source>
        <dbReference type="EMBL" id="RKT69551.1"/>
    </source>
</evidence>
<feature type="compositionally biased region" description="Basic and acidic residues" evidence="1">
    <location>
        <begin position="240"/>
        <end position="250"/>
    </location>
</feature>
<accession>A0A495X5E6</accession>
<dbReference type="OrthoDB" id="5184470at2"/>
<proteinExistence type="predicted"/>
<name>A0A495X5E6_9PSEU</name>
<dbReference type="InterPro" id="IPR045275">
    <property type="entry name" value="MscS_archaea/bacteria_type"/>
</dbReference>
<evidence type="ECO:0000313" key="4">
    <source>
        <dbReference type="Proteomes" id="UP000272729"/>
    </source>
</evidence>
<dbReference type="PANTHER" id="PTHR30221">
    <property type="entry name" value="SMALL-CONDUCTANCE MECHANOSENSITIVE CHANNEL"/>
    <property type="match status" value="1"/>
</dbReference>
<feature type="transmembrane region" description="Helical" evidence="2">
    <location>
        <begin position="159"/>
        <end position="178"/>
    </location>
</feature>
<keyword evidence="4" id="KW-1185">Reference proteome</keyword>